<dbReference type="EMBL" id="MTYJ01000233">
    <property type="protein sequence ID" value="OWA51631.1"/>
    <property type="molecule type" value="Genomic_DNA"/>
</dbReference>
<keyword evidence="2" id="KW-0812">Transmembrane</keyword>
<reference evidence="4" key="1">
    <citation type="submission" date="2017-01" db="EMBL/GenBank/DDBJ databases">
        <title>Comparative genomics of anhydrobiosis in the tardigrade Hypsibius dujardini.</title>
        <authorList>
            <person name="Yoshida Y."/>
            <person name="Koutsovoulos G."/>
            <person name="Laetsch D."/>
            <person name="Stevens L."/>
            <person name="Kumar S."/>
            <person name="Horikawa D."/>
            <person name="Ishino K."/>
            <person name="Komine S."/>
            <person name="Tomita M."/>
            <person name="Blaxter M."/>
            <person name="Arakawa K."/>
        </authorList>
    </citation>
    <scope>NUCLEOTIDE SEQUENCE [LARGE SCALE GENOMIC DNA]</scope>
    <source>
        <strain evidence="4">Z151</strain>
    </source>
</reference>
<accession>A0A9X6NFB3</accession>
<feature type="region of interest" description="Disordered" evidence="1">
    <location>
        <begin position="39"/>
        <end position="82"/>
    </location>
</feature>
<keyword evidence="4" id="KW-1185">Reference proteome</keyword>
<organism evidence="3 4">
    <name type="scientific">Hypsibius exemplaris</name>
    <name type="common">Freshwater tardigrade</name>
    <dbReference type="NCBI Taxonomy" id="2072580"/>
    <lineage>
        <taxon>Eukaryota</taxon>
        <taxon>Metazoa</taxon>
        <taxon>Ecdysozoa</taxon>
        <taxon>Tardigrada</taxon>
        <taxon>Eutardigrada</taxon>
        <taxon>Parachela</taxon>
        <taxon>Hypsibioidea</taxon>
        <taxon>Hypsibiidae</taxon>
        <taxon>Hypsibius</taxon>
    </lineage>
</organism>
<comment type="caution">
    <text evidence="3">The sequence shown here is derived from an EMBL/GenBank/DDBJ whole genome shotgun (WGS) entry which is preliminary data.</text>
</comment>
<name>A0A9X6NFB3_HYPEX</name>
<gene>
    <name evidence="3" type="ORF">BV898_16104</name>
</gene>
<evidence type="ECO:0000313" key="3">
    <source>
        <dbReference type="EMBL" id="OWA51631.1"/>
    </source>
</evidence>
<evidence type="ECO:0000313" key="4">
    <source>
        <dbReference type="Proteomes" id="UP000192578"/>
    </source>
</evidence>
<feature type="region of interest" description="Disordered" evidence="1">
    <location>
        <begin position="255"/>
        <end position="274"/>
    </location>
</feature>
<evidence type="ECO:0000256" key="2">
    <source>
        <dbReference type="SAM" id="Phobius"/>
    </source>
</evidence>
<keyword evidence="2" id="KW-0472">Membrane</keyword>
<protein>
    <recommendedName>
        <fullName evidence="5">Transmembrane protein</fullName>
    </recommendedName>
</protein>
<keyword evidence="2" id="KW-1133">Transmembrane helix</keyword>
<dbReference type="Proteomes" id="UP000192578">
    <property type="component" value="Unassembled WGS sequence"/>
</dbReference>
<sequence>MRRALPLTMVGRAAAPHAIEITVAETGIIRQGWLVRRPSLPHRPERTPPTSTRRPNFNSTTAPLAKTSTNDDMDDDNDDLDRRTTLSRATSTVSAMRISRDGRETFGSAVDGGVEVRQLQSILLKVNTLPAGTVEREKPSAVPPNPSAMLLGAYVTALDWICEGHSDSSQERCVSLRRRSCRLSWLSEDVKKVRTLVMLSLVVLGMYTFIGCPTVSGSVVGVADGLRKRRTSGRNQGNVKHDKIFDDRDGYARRRGRRSVSVSNNKNRRTISSN</sequence>
<dbReference type="AlphaFoldDB" id="A0A9X6NFB3"/>
<evidence type="ECO:0000256" key="1">
    <source>
        <dbReference type="SAM" id="MobiDB-lite"/>
    </source>
</evidence>
<evidence type="ECO:0008006" key="5">
    <source>
        <dbReference type="Google" id="ProtNLM"/>
    </source>
</evidence>
<feature type="transmembrane region" description="Helical" evidence="2">
    <location>
        <begin position="196"/>
        <end position="223"/>
    </location>
</feature>
<proteinExistence type="predicted"/>